<sequence length="107" mass="11950">MWKKQLLKLSPQAKLAIENNAKGINSPFVLSAKGTKIGVHNWSHGVKEQSNYYLSPRNTIKVFAEKLTDYSDPQRPQGEQEMIALMVTSGDIDEFIAKLEKSQGTVS</sequence>
<evidence type="ECO:0000313" key="2">
    <source>
        <dbReference type="Proteomes" id="UP000254507"/>
    </source>
</evidence>
<gene>
    <name evidence="1" type="ORF">NCTC10851_01103</name>
</gene>
<name>A0A380VCW1_9PAST</name>
<accession>A0A380VCW1</accession>
<reference evidence="1 2" key="1">
    <citation type="submission" date="2018-06" db="EMBL/GenBank/DDBJ databases">
        <authorList>
            <consortium name="Pathogen Informatics"/>
            <person name="Doyle S."/>
        </authorList>
    </citation>
    <scope>NUCLEOTIDE SEQUENCE [LARGE SCALE GENOMIC DNA]</scope>
    <source>
        <strain evidence="1 2">NCTC10851</strain>
    </source>
</reference>
<protein>
    <submittedName>
        <fullName evidence="1">Uncharacterized protein</fullName>
    </submittedName>
</protein>
<dbReference type="RefSeq" id="WP_336595874.1">
    <property type="nucleotide sequence ID" value="NZ_NLFK01000003.1"/>
</dbReference>
<proteinExistence type="predicted"/>
<dbReference type="EMBL" id="UFSB01000001">
    <property type="protein sequence ID" value="SUU36106.1"/>
    <property type="molecule type" value="Genomic_DNA"/>
</dbReference>
<dbReference type="Proteomes" id="UP000254507">
    <property type="component" value="Unassembled WGS sequence"/>
</dbReference>
<organism evidence="1 2">
    <name type="scientific">Actinobacillus seminis</name>
    <dbReference type="NCBI Taxonomy" id="722"/>
    <lineage>
        <taxon>Bacteria</taxon>
        <taxon>Pseudomonadati</taxon>
        <taxon>Pseudomonadota</taxon>
        <taxon>Gammaproteobacteria</taxon>
        <taxon>Pasteurellales</taxon>
        <taxon>Pasteurellaceae</taxon>
        <taxon>Actinobacillus</taxon>
    </lineage>
</organism>
<dbReference type="AlphaFoldDB" id="A0A380VCW1"/>
<evidence type="ECO:0000313" key="1">
    <source>
        <dbReference type="EMBL" id="SUU36106.1"/>
    </source>
</evidence>